<sequence length="253" mass="27900">MKKKWLILGTVCLALSVCAGCGDWVARMKENWEMAASEAFSQAETETWQEMPSADSITEGTIPVDDTLPAETVPETEGTLLPEELAVFESFLNDVANNGFLCCTYEDVRQADLNEILYNGAGLEQQPLTDELRQAYEAQAGEIFTDTIRLTTAQIDGFLLEKTGYGFSDFQPPSWWTYLEEYDIWMTQHGDTNMSGVVCDSGLRSADGMVTLSCHIPGFGDGASDSALTVTLRETENGYQFVKNESAENTLSE</sequence>
<evidence type="ECO:0008006" key="4">
    <source>
        <dbReference type="Google" id="ProtNLM"/>
    </source>
</evidence>
<evidence type="ECO:0000313" key="3">
    <source>
        <dbReference type="Proteomes" id="UP000823922"/>
    </source>
</evidence>
<protein>
    <recommendedName>
        <fullName evidence="4">DUF5104 domain-containing protein</fullName>
    </recommendedName>
</protein>
<dbReference type="EMBL" id="DWVS01000114">
    <property type="protein sequence ID" value="HJC87294.1"/>
    <property type="molecule type" value="Genomic_DNA"/>
</dbReference>
<dbReference type="Proteomes" id="UP000823922">
    <property type="component" value="Unassembled WGS sequence"/>
</dbReference>
<gene>
    <name evidence="2" type="ORF">H9926_04680</name>
</gene>
<dbReference type="AlphaFoldDB" id="A0A9D2QH02"/>
<organism evidence="2 3">
    <name type="scientific">Candidatus Eisenbergiella intestinigallinarum</name>
    <dbReference type="NCBI Taxonomy" id="2838549"/>
    <lineage>
        <taxon>Bacteria</taxon>
        <taxon>Bacillati</taxon>
        <taxon>Bacillota</taxon>
        <taxon>Clostridia</taxon>
        <taxon>Lachnospirales</taxon>
        <taxon>Lachnospiraceae</taxon>
        <taxon>Eisenbergiella</taxon>
    </lineage>
</organism>
<reference evidence="2" key="1">
    <citation type="journal article" date="2021" name="PeerJ">
        <title>Extensive microbial diversity within the chicken gut microbiome revealed by metagenomics and culture.</title>
        <authorList>
            <person name="Gilroy R."/>
            <person name="Ravi A."/>
            <person name="Getino M."/>
            <person name="Pursley I."/>
            <person name="Horton D.L."/>
            <person name="Alikhan N.F."/>
            <person name="Baker D."/>
            <person name="Gharbi K."/>
            <person name="Hall N."/>
            <person name="Watson M."/>
            <person name="Adriaenssens E.M."/>
            <person name="Foster-Nyarko E."/>
            <person name="Jarju S."/>
            <person name="Secka A."/>
            <person name="Antonio M."/>
            <person name="Oren A."/>
            <person name="Chaudhuri R.R."/>
            <person name="La Ragione R."/>
            <person name="Hildebrand F."/>
            <person name="Pallen M.J."/>
        </authorList>
    </citation>
    <scope>NUCLEOTIDE SEQUENCE</scope>
    <source>
        <strain evidence="2">ChiBcec1-1630</strain>
    </source>
</reference>
<keyword evidence="1" id="KW-0732">Signal</keyword>
<evidence type="ECO:0000256" key="1">
    <source>
        <dbReference type="SAM" id="SignalP"/>
    </source>
</evidence>
<feature type="signal peptide" evidence="1">
    <location>
        <begin position="1"/>
        <end position="19"/>
    </location>
</feature>
<comment type="caution">
    <text evidence="2">The sequence shown here is derived from an EMBL/GenBank/DDBJ whole genome shotgun (WGS) entry which is preliminary data.</text>
</comment>
<feature type="chain" id="PRO_5039103396" description="DUF5104 domain-containing protein" evidence="1">
    <location>
        <begin position="20"/>
        <end position="253"/>
    </location>
</feature>
<evidence type="ECO:0000313" key="2">
    <source>
        <dbReference type="EMBL" id="HJC87294.1"/>
    </source>
</evidence>
<name>A0A9D2QH02_9FIRM</name>
<proteinExistence type="predicted"/>
<reference evidence="2" key="2">
    <citation type="submission" date="2021-04" db="EMBL/GenBank/DDBJ databases">
        <authorList>
            <person name="Gilroy R."/>
        </authorList>
    </citation>
    <scope>NUCLEOTIDE SEQUENCE</scope>
    <source>
        <strain evidence="2">ChiBcec1-1630</strain>
    </source>
</reference>
<accession>A0A9D2QH02</accession>